<accession>A0A6V7PF34</accession>
<feature type="compositionally biased region" description="Polar residues" evidence="1">
    <location>
        <begin position="132"/>
        <end position="141"/>
    </location>
</feature>
<gene>
    <name evidence="2" type="ORF">CB5_LOCUS12564</name>
</gene>
<feature type="region of interest" description="Disordered" evidence="1">
    <location>
        <begin position="64"/>
        <end position="94"/>
    </location>
</feature>
<dbReference type="AlphaFoldDB" id="A0A6V7PF34"/>
<evidence type="ECO:0000313" key="2">
    <source>
        <dbReference type="EMBL" id="CAD1829353.1"/>
    </source>
</evidence>
<name>A0A6V7PF34_ANACO</name>
<protein>
    <submittedName>
        <fullName evidence="2">Uncharacterized protein</fullName>
    </submittedName>
</protein>
<organism evidence="2">
    <name type="scientific">Ananas comosus var. bracteatus</name>
    <name type="common">red pineapple</name>
    <dbReference type="NCBI Taxonomy" id="296719"/>
    <lineage>
        <taxon>Eukaryota</taxon>
        <taxon>Viridiplantae</taxon>
        <taxon>Streptophyta</taxon>
        <taxon>Embryophyta</taxon>
        <taxon>Tracheophyta</taxon>
        <taxon>Spermatophyta</taxon>
        <taxon>Magnoliopsida</taxon>
        <taxon>Liliopsida</taxon>
        <taxon>Poales</taxon>
        <taxon>Bromeliaceae</taxon>
        <taxon>Bromelioideae</taxon>
        <taxon>Ananas</taxon>
    </lineage>
</organism>
<feature type="region of interest" description="Disordered" evidence="1">
    <location>
        <begin position="115"/>
        <end position="141"/>
    </location>
</feature>
<dbReference type="EMBL" id="LR862147">
    <property type="protein sequence ID" value="CAD1829353.1"/>
    <property type="molecule type" value="Genomic_DNA"/>
</dbReference>
<evidence type="ECO:0000256" key="1">
    <source>
        <dbReference type="SAM" id="MobiDB-lite"/>
    </source>
</evidence>
<proteinExistence type="predicted"/>
<reference evidence="2" key="1">
    <citation type="submission" date="2020-07" db="EMBL/GenBank/DDBJ databases">
        <authorList>
            <person name="Lin J."/>
        </authorList>
    </citation>
    <scope>NUCLEOTIDE SEQUENCE</scope>
</reference>
<sequence length="141" mass="15247">MDEDDEEEILVEERDEVEFLPISNPNEEAPTKRKGFFLNPNPKTLALDPRSSLLGTKLSPLTPSRRLEFSSGAGRARRGSGRAGSRSSAPNTAICGEKLASLTRFRRLRAEFAGILPPFSGSRPSGARRPVASSSPGGRQP</sequence>